<dbReference type="AlphaFoldDB" id="A0A8S9ZL86"/>
<evidence type="ECO:0000313" key="3">
    <source>
        <dbReference type="EMBL" id="KAF7634159.1"/>
    </source>
</evidence>
<proteinExistence type="predicted"/>
<protein>
    <submittedName>
        <fullName evidence="3">Uncharacterized protein</fullName>
    </submittedName>
</protein>
<feature type="region of interest" description="Disordered" evidence="2">
    <location>
        <begin position="101"/>
        <end position="127"/>
    </location>
</feature>
<evidence type="ECO:0000256" key="2">
    <source>
        <dbReference type="SAM" id="MobiDB-lite"/>
    </source>
</evidence>
<keyword evidence="4" id="KW-1185">Reference proteome</keyword>
<feature type="coiled-coil region" evidence="1">
    <location>
        <begin position="511"/>
        <end position="580"/>
    </location>
</feature>
<accession>A0A8S9ZL86</accession>
<feature type="compositionally biased region" description="Low complexity" evidence="2">
    <location>
        <begin position="344"/>
        <end position="363"/>
    </location>
</feature>
<organism evidence="3 4">
    <name type="scientific">Meloidogyne graminicola</name>
    <dbReference type="NCBI Taxonomy" id="189291"/>
    <lineage>
        <taxon>Eukaryota</taxon>
        <taxon>Metazoa</taxon>
        <taxon>Ecdysozoa</taxon>
        <taxon>Nematoda</taxon>
        <taxon>Chromadorea</taxon>
        <taxon>Rhabditida</taxon>
        <taxon>Tylenchina</taxon>
        <taxon>Tylenchomorpha</taxon>
        <taxon>Tylenchoidea</taxon>
        <taxon>Meloidogynidae</taxon>
        <taxon>Meloidogyninae</taxon>
        <taxon>Meloidogyne</taxon>
    </lineage>
</organism>
<evidence type="ECO:0000256" key="1">
    <source>
        <dbReference type="SAM" id="Coils"/>
    </source>
</evidence>
<feature type="compositionally biased region" description="Basic and acidic residues" evidence="2">
    <location>
        <begin position="364"/>
        <end position="377"/>
    </location>
</feature>
<evidence type="ECO:0000313" key="4">
    <source>
        <dbReference type="Proteomes" id="UP000605970"/>
    </source>
</evidence>
<feature type="compositionally biased region" description="Basic and acidic residues" evidence="2">
    <location>
        <begin position="61"/>
        <end position="82"/>
    </location>
</feature>
<reference evidence="3" key="1">
    <citation type="journal article" date="2020" name="Ecol. Evol.">
        <title>Genome structure and content of the rice root-knot nematode (Meloidogyne graminicola).</title>
        <authorList>
            <person name="Phan N.T."/>
            <person name="Danchin E.G.J."/>
            <person name="Klopp C."/>
            <person name="Perfus-Barbeoch L."/>
            <person name="Kozlowski D.K."/>
            <person name="Koutsovoulos G.D."/>
            <person name="Lopez-Roques C."/>
            <person name="Bouchez O."/>
            <person name="Zahm M."/>
            <person name="Besnard G."/>
            <person name="Bellafiore S."/>
        </authorList>
    </citation>
    <scope>NUCLEOTIDE SEQUENCE</scope>
    <source>
        <strain evidence="3">VN-18</strain>
    </source>
</reference>
<feature type="region of interest" description="Disordered" evidence="2">
    <location>
        <begin position="337"/>
        <end position="377"/>
    </location>
</feature>
<sequence length="586" mass="67513">MRRRLLLSAGSTPVLIYKGAQPWAPLGQAKAFAGERGRRKFIHPPHAAILDDFEGSGEEPEMSHSNDYEVPEHDENSDLHESLRQPLKRLSDRQLSVLLKQIRGQRRKQQENEAATDENIKEEQSRKSMLTELHSLLRSPLNGEKLRRPKLLTNINIIPKEWNIYPPKQINEDINKEEIVNNLNKINETVGNVIIKQNEENEINLLPEVSIDNITRLELFMLLSLIKENLKEENEHKSIENTTTEITTKTEASKTITEEASTVEIVSKEKTISEDRLKEKDMADNAEFKRTTEQIKIASKTTKMPNILSSSTDNLLHSAEIAPIDNLVKLETNKVKEKEEKTQSKQQKSINKQKQSKQTTKTTFESKKSTNKDEQRITRLTAHWRVVEQKIANEMNDAIKNSSKIIAEAEKQQKLIKGKKGNSITFASKTFNPTENVENDNKKEEFEDFKTAQFSALSTQLKQIRQRYEALKRQYLAKLKWLKSKKEGREKNEKGVKRLDRMKAAGAPTFLNAAELDLEKVGMRRNKAELNSTIEENKNQNDTIINQPNIDNNKTENEEHRVIESELEELKHEEEFAKKSFLAIKN</sequence>
<comment type="caution">
    <text evidence="3">The sequence shown here is derived from an EMBL/GenBank/DDBJ whole genome shotgun (WGS) entry which is preliminary data.</text>
</comment>
<gene>
    <name evidence="3" type="ORF">Mgra_00006457</name>
</gene>
<keyword evidence="1" id="KW-0175">Coiled coil</keyword>
<name>A0A8S9ZL86_9BILA</name>
<dbReference type="EMBL" id="JABEBT010000063">
    <property type="protein sequence ID" value="KAF7634159.1"/>
    <property type="molecule type" value="Genomic_DNA"/>
</dbReference>
<dbReference type="Proteomes" id="UP000605970">
    <property type="component" value="Unassembled WGS sequence"/>
</dbReference>
<dbReference type="OrthoDB" id="5877346at2759"/>
<feature type="region of interest" description="Disordered" evidence="2">
    <location>
        <begin position="52"/>
        <end position="82"/>
    </location>
</feature>